<evidence type="ECO:0000313" key="2">
    <source>
        <dbReference type="EnsemblPlants" id="Zm00001eb092530_P001"/>
    </source>
</evidence>
<reference evidence="2" key="3">
    <citation type="submission" date="2021-05" db="UniProtKB">
        <authorList>
            <consortium name="EnsemblPlants"/>
        </authorList>
    </citation>
    <scope>IDENTIFICATION</scope>
    <source>
        <strain evidence="2">cv. B73</strain>
    </source>
</reference>
<reference evidence="2" key="2">
    <citation type="submission" date="2019-07" db="EMBL/GenBank/DDBJ databases">
        <authorList>
            <person name="Seetharam A."/>
            <person name="Woodhouse M."/>
            <person name="Cannon E."/>
        </authorList>
    </citation>
    <scope>NUCLEOTIDE SEQUENCE [LARGE SCALE GENOMIC DNA]</scope>
    <source>
        <strain evidence="2">cv. B73</strain>
    </source>
</reference>
<dbReference type="Proteomes" id="UP000007305">
    <property type="component" value="Chromosome 2"/>
</dbReference>
<accession>A0A804MK63</accession>
<dbReference type="InParanoid" id="A0A804MK63"/>
<protein>
    <submittedName>
        <fullName evidence="2">Uncharacterized protein</fullName>
    </submittedName>
</protein>
<evidence type="ECO:0000313" key="3">
    <source>
        <dbReference type="Proteomes" id="UP000007305"/>
    </source>
</evidence>
<sequence length="117" mass="13162">MARGLIAKSASKSIFICRERVVWVMLQRQQGLMYHLNKQLAQKSDEDVHLTSLCAELKDEVMAARGKVAPLEEEVRLLKESLQMMTGERDESLRQASEASSRADSLAKDLEGERSKA</sequence>
<dbReference type="AlphaFoldDB" id="A0A804MK63"/>
<organism evidence="2 3">
    <name type="scientific">Zea mays</name>
    <name type="common">Maize</name>
    <dbReference type="NCBI Taxonomy" id="4577"/>
    <lineage>
        <taxon>Eukaryota</taxon>
        <taxon>Viridiplantae</taxon>
        <taxon>Streptophyta</taxon>
        <taxon>Embryophyta</taxon>
        <taxon>Tracheophyta</taxon>
        <taxon>Spermatophyta</taxon>
        <taxon>Magnoliopsida</taxon>
        <taxon>Liliopsida</taxon>
        <taxon>Poales</taxon>
        <taxon>Poaceae</taxon>
        <taxon>PACMAD clade</taxon>
        <taxon>Panicoideae</taxon>
        <taxon>Andropogonodae</taxon>
        <taxon>Andropogoneae</taxon>
        <taxon>Tripsacinae</taxon>
        <taxon>Zea</taxon>
    </lineage>
</organism>
<name>A0A804MK63_MAIZE</name>
<proteinExistence type="predicted"/>
<dbReference type="Gramene" id="Zm00001eb092530_T001">
    <property type="protein sequence ID" value="Zm00001eb092530_P001"/>
    <property type="gene ID" value="Zm00001eb092530"/>
</dbReference>
<feature type="compositionally biased region" description="Basic and acidic residues" evidence="1">
    <location>
        <begin position="105"/>
        <end position="117"/>
    </location>
</feature>
<evidence type="ECO:0000256" key="1">
    <source>
        <dbReference type="SAM" id="MobiDB-lite"/>
    </source>
</evidence>
<feature type="region of interest" description="Disordered" evidence="1">
    <location>
        <begin position="86"/>
        <end position="117"/>
    </location>
</feature>
<reference evidence="3" key="1">
    <citation type="submission" date="2015-12" db="EMBL/GenBank/DDBJ databases">
        <title>Update maize B73 reference genome by single molecule sequencing technologies.</title>
        <authorList>
            <consortium name="Maize Genome Sequencing Project"/>
            <person name="Ware D."/>
        </authorList>
    </citation>
    <scope>NUCLEOTIDE SEQUENCE [LARGE SCALE GENOMIC DNA]</scope>
    <source>
        <strain evidence="3">cv. B73</strain>
    </source>
</reference>
<keyword evidence="3" id="KW-1185">Reference proteome</keyword>
<dbReference type="EnsemblPlants" id="Zm00001eb092530_T001">
    <property type="protein sequence ID" value="Zm00001eb092530_P001"/>
    <property type="gene ID" value="Zm00001eb092530"/>
</dbReference>
<feature type="compositionally biased region" description="Polar residues" evidence="1">
    <location>
        <begin position="94"/>
        <end position="103"/>
    </location>
</feature>